<accession>A0A8S5NUN2</accession>
<protein>
    <submittedName>
        <fullName evidence="1">Uncharacterized protein</fullName>
    </submittedName>
</protein>
<evidence type="ECO:0000313" key="1">
    <source>
        <dbReference type="EMBL" id="DAD98438.1"/>
    </source>
</evidence>
<dbReference type="EMBL" id="BK015262">
    <property type="protein sequence ID" value="DAD98438.1"/>
    <property type="molecule type" value="Genomic_DNA"/>
</dbReference>
<sequence>MQTILISILTAAITTKIIATYYFKKIDGYEKEMSKEIRKSNKRTAAVLDKIEERLKD</sequence>
<reference evidence="1" key="1">
    <citation type="journal article" date="2021" name="Proc. Natl. Acad. Sci. U.S.A.">
        <title>A Catalog of Tens of Thousands of Viruses from Human Metagenomes Reveals Hidden Associations with Chronic Diseases.</title>
        <authorList>
            <person name="Tisza M.J."/>
            <person name="Buck C.B."/>
        </authorList>
    </citation>
    <scope>NUCLEOTIDE SEQUENCE</scope>
    <source>
        <strain evidence="1">CtQLz13</strain>
    </source>
</reference>
<organism evidence="1">
    <name type="scientific">Siphoviridae sp. ctQLz13</name>
    <dbReference type="NCBI Taxonomy" id="2825492"/>
    <lineage>
        <taxon>Viruses</taxon>
        <taxon>Duplodnaviria</taxon>
        <taxon>Heunggongvirae</taxon>
        <taxon>Uroviricota</taxon>
        <taxon>Caudoviricetes</taxon>
    </lineage>
</organism>
<proteinExistence type="predicted"/>
<name>A0A8S5NUN2_9CAUD</name>